<reference evidence="1 2" key="1">
    <citation type="submission" date="2019-06" db="EMBL/GenBank/DDBJ databases">
        <title>Sequencing the genomes of 1000 actinobacteria strains.</title>
        <authorList>
            <person name="Klenk H.-P."/>
        </authorList>
    </citation>
    <scope>NUCLEOTIDE SEQUENCE [LARGE SCALE GENOMIC DNA]</scope>
    <source>
        <strain evidence="1 2">DSM 45043</strain>
    </source>
</reference>
<name>A0A543IKW5_9ACTN</name>
<comment type="caution">
    <text evidence="1">The sequence shown here is derived from an EMBL/GenBank/DDBJ whole genome shotgun (WGS) entry which is preliminary data.</text>
</comment>
<accession>A0A543IKW5</accession>
<organism evidence="1 2">
    <name type="scientific">Actinomadura hallensis</name>
    <dbReference type="NCBI Taxonomy" id="337895"/>
    <lineage>
        <taxon>Bacteria</taxon>
        <taxon>Bacillati</taxon>
        <taxon>Actinomycetota</taxon>
        <taxon>Actinomycetes</taxon>
        <taxon>Streptosporangiales</taxon>
        <taxon>Thermomonosporaceae</taxon>
        <taxon>Actinomadura</taxon>
    </lineage>
</organism>
<evidence type="ECO:0000313" key="1">
    <source>
        <dbReference type="EMBL" id="TQM71223.1"/>
    </source>
</evidence>
<proteinExistence type="predicted"/>
<sequence>MNPRHAFIPPHPSQRVCVPPYGMMAMAWAHDFPDS</sequence>
<protein>
    <submittedName>
        <fullName evidence="1">Uncharacterized protein</fullName>
    </submittedName>
</protein>
<gene>
    <name evidence="1" type="ORF">FHX41_4982</name>
</gene>
<dbReference type="AlphaFoldDB" id="A0A543IKW5"/>
<keyword evidence="2" id="KW-1185">Reference proteome</keyword>
<dbReference type="Proteomes" id="UP000316706">
    <property type="component" value="Unassembled WGS sequence"/>
</dbReference>
<dbReference type="EMBL" id="VFPO01000001">
    <property type="protein sequence ID" value="TQM71223.1"/>
    <property type="molecule type" value="Genomic_DNA"/>
</dbReference>
<evidence type="ECO:0000313" key="2">
    <source>
        <dbReference type="Proteomes" id="UP000316706"/>
    </source>
</evidence>